<dbReference type="RefSeq" id="WP_077380295.1">
    <property type="nucleotide sequence ID" value="NZ_FTPD01000023.1"/>
</dbReference>
<reference evidence="2" key="1">
    <citation type="submission" date="2017-01" db="EMBL/GenBank/DDBJ databases">
        <authorList>
            <person name="Brunel B."/>
        </authorList>
    </citation>
    <scope>NUCLEOTIDE SEQUENCE [LARGE SCALE GENOMIC DNA]</scope>
</reference>
<protein>
    <submittedName>
        <fullName evidence="1">Uncharacterized protein</fullName>
    </submittedName>
</protein>
<evidence type="ECO:0000313" key="1">
    <source>
        <dbReference type="EMBL" id="SIT57008.1"/>
    </source>
</evidence>
<accession>A0A1R3VAV8</accession>
<dbReference type="STRING" id="1631249.BQ8794_30457"/>
<keyword evidence="2" id="KW-1185">Reference proteome</keyword>
<name>A0A1R3VAV8_9HYPH</name>
<dbReference type="Proteomes" id="UP000188388">
    <property type="component" value="Unassembled WGS sequence"/>
</dbReference>
<evidence type="ECO:0000313" key="2">
    <source>
        <dbReference type="Proteomes" id="UP000188388"/>
    </source>
</evidence>
<organism evidence="1 2">
    <name type="scientific">Mesorhizobium prunaredense</name>
    <dbReference type="NCBI Taxonomy" id="1631249"/>
    <lineage>
        <taxon>Bacteria</taxon>
        <taxon>Pseudomonadati</taxon>
        <taxon>Pseudomonadota</taxon>
        <taxon>Alphaproteobacteria</taxon>
        <taxon>Hyphomicrobiales</taxon>
        <taxon>Phyllobacteriaceae</taxon>
        <taxon>Mesorhizobium</taxon>
    </lineage>
</organism>
<dbReference type="EMBL" id="FTPD01000023">
    <property type="protein sequence ID" value="SIT57008.1"/>
    <property type="molecule type" value="Genomic_DNA"/>
</dbReference>
<sequence length="75" mass="8070">MFSDAQISLFPMFPLYPMIGDFVGVSGLDALDPCRERLRIGTDDILTLPVGPLESHVTIDLTIDLAVSANGPAPR</sequence>
<gene>
    <name evidence="1" type="ORF">BQ8794_30457</name>
</gene>
<proteinExistence type="predicted"/>
<dbReference type="AlphaFoldDB" id="A0A1R3VAV8"/>